<evidence type="ECO:0000313" key="5">
    <source>
        <dbReference type="Proteomes" id="UP001597040"/>
    </source>
</evidence>
<sequence length="171" mass="18090">MLNGLLLIVLVISVITDLKSRKIYNKVIFPALLLAFLLNGILYGWSGLLESFLGFLTGLGILLIPYLMGGMGAGDVKLLALVGAVKGASFVFISAIYMGLIGGVIGLIVLLFKKGVFNRFKAIFKSLCGIRYGIKPSLKPNKDGLQATFPYGVAIAGGAIMTFMLNGVGSL</sequence>
<keyword evidence="2" id="KW-0472">Membrane</keyword>
<reference evidence="5" key="1">
    <citation type="journal article" date="2019" name="Int. J. Syst. Evol. Microbiol.">
        <title>The Global Catalogue of Microorganisms (GCM) 10K type strain sequencing project: providing services to taxonomists for standard genome sequencing and annotation.</title>
        <authorList>
            <consortium name="The Broad Institute Genomics Platform"/>
            <consortium name="The Broad Institute Genome Sequencing Center for Infectious Disease"/>
            <person name="Wu L."/>
            <person name="Ma J."/>
        </authorList>
    </citation>
    <scope>NUCLEOTIDE SEQUENCE [LARGE SCALE GENOMIC DNA]</scope>
    <source>
        <strain evidence="5">CCUG 56754</strain>
    </source>
</reference>
<dbReference type="Proteomes" id="UP001597040">
    <property type="component" value="Unassembled WGS sequence"/>
</dbReference>
<dbReference type="InterPro" id="IPR050882">
    <property type="entry name" value="Prepilin_peptidase/N-MTase"/>
</dbReference>
<dbReference type="EMBL" id="JBHTKJ010000007">
    <property type="protein sequence ID" value="MFD1037349.1"/>
    <property type="molecule type" value="Genomic_DNA"/>
</dbReference>
<dbReference type="InterPro" id="IPR000045">
    <property type="entry name" value="Prepilin_IV_endopep_pep"/>
</dbReference>
<organism evidence="4 5">
    <name type="scientific">Virgibacillus byunsanensis</name>
    <dbReference type="NCBI Taxonomy" id="570945"/>
    <lineage>
        <taxon>Bacteria</taxon>
        <taxon>Bacillati</taxon>
        <taxon>Bacillota</taxon>
        <taxon>Bacilli</taxon>
        <taxon>Bacillales</taxon>
        <taxon>Bacillaceae</taxon>
        <taxon>Virgibacillus</taxon>
    </lineage>
</organism>
<proteinExistence type="inferred from homology"/>
<comment type="caution">
    <text evidence="4">The sequence shown here is derived from an EMBL/GenBank/DDBJ whole genome shotgun (WGS) entry which is preliminary data.</text>
</comment>
<evidence type="ECO:0000259" key="3">
    <source>
        <dbReference type="Pfam" id="PF01478"/>
    </source>
</evidence>
<dbReference type="Gene3D" id="1.20.120.1220">
    <property type="match status" value="1"/>
</dbReference>
<dbReference type="PANTHER" id="PTHR30487">
    <property type="entry name" value="TYPE 4 PREPILIN-LIKE PROTEINS LEADER PEPTIDE-PROCESSING ENZYME"/>
    <property type="match status" value="1"/>
</dbReference>
<protein>
    <submittedName>
        <fullName evidence="4">Prepilin peptidase</fullName>
    </submittedName>
</protein>
<feature type="transmembrane region" description="Helical" evidence="2">
    <location>
        <begin position="52"/>
        <end position="68"/>
    </location>
</feature>
<evidence type="ECO:0000256" key="1">
    <source>
        <dbReference type="ARBA" id="ARBA00005801"/>
    </source>
</evidence>
<feature type="transmembrane region" description="Helical" evidence="2">
    <location>
        <begin position="27"/>
        <end position="45"/>
    </location>
</feature>
<evidence type="ECO:0000313" key="4">
    <source>
        <dbReference type="EMBL" id="MFD1037349.1"/>
    </source>
</evidence>
<accession>A0ABW3LIR3</accession>
<evidence type="ECO:0000256" key="2">
    <source>
        <dbReference type="SAM" id="Phobius"/>
    </source>
</evidence>
<feature type="domain" description="Prepilin type IV endopeptidase peptidase" evidence="3">
    <location>
        <begin position="5"/>
        <end position="107"/>
    </location>
</feature>
<keyword evidence="2" id="KW-0812">Transmembrane</keyword>
<keyword evidence="2" id="KW-1133">Transmembrane helix</keyword>
<keyword evidence="5" id="KW-1185">Reference proteome</keyword>
<name>A0ABW3LIR3_9BACI</name>
<dbReference type="Pfam" id="PF01478">
    <property type="entry name" value="Peptidase_A24"/>
    <property type="match status" value="1"/>
</dbReference>
<comment type="similarity">
    <text evidence="1">Belongs to the peptidase A24 family.</text>
</comment>
<dbReference type="PANTHER" id="PTHR30487:SF0">
    <property type="entry name" value="PREPILIN LEADER PEPTIDASE_N-METHYLTRANSFERASE-RELATED"/>
    <property type="match status" value="1"/>
</dbReference>
<feature type="transmembrane region" description="Helical" evidence="2">
    <location>
        <begin position="149"/>
        <end position="168"/>
    </location>
</feature>
<feature type="transmembrane region" description="Helical" evidence="2">
    <location>
        <begin position="88"/>
        <end position="112"/>
    </location>
</feature>
<gene>
    <name evidence="4" type="ORF">ACFQ3N_02780</name>
</gene>
<dbReference type="RefSeq" id="WP_390359325.1">
    <property type="nucleotide sequence ID" value="NZ_JBHTKJ010000007.1"/>
</dbReference>